<feature type="domain" description="Putative Flp pilus-assembly TadG-like N-terminal" evidence="2">
    <location>
        <begin position="15"/>
        <end position="57"/>
    </location>
</feature>
<evidence type="ECO:0000313" key="3">
    <source>
        <dbReference type="EMBL" id="GHH71869.1"/>
    </source>
</evidence>
<keyword evidence="1" id="KW-0472">Membrane</keyword>
<reference evidence="3" key="1">
    <citation type="journal article" date="2014" name="Int. J. Syst. Evol. Microbiol.">
        <title>Complete genome sequence of Corynebacterium casei LMG S-19264T (=DSM 44701T), isolated from a smear-ripened cheese.</title>
        <authorList>
            <consortium name="US DOE Joint Genome Institute (JGI-PGF)"/>
            <person name="Walter F."/>
            <person name="Albersmeier A."/>
            <person name="Kalinowski J."/>
            <person name="Ruckert C."/>
        </authorList>
    </citation>
    <scope>NUCLEOTIDE SEQUENCE</scope>
    <source>
        <strain evidence="3">CGMCC 4.7398</strain>
    </source>
</reference>
<sequence>MQGITHALSRPRERGAVNVMVALLIIPLIGFAAIAVDVASVWADRQQLQTGADAAALGIAQDCAKNDCGVPATTAQDLATPNKNDSEVTATVVTSPLTPATGSVTVETASLREHWFAPVLGFDQSDVGASATASWGVPSGGVSVLPLAFSWCEFQLQTGGGLPSTTVEHTIFFTKASKTECTGPSNNVVPGGFGWLEDDIDGCTTSTSVDDIVDSSTGASVPSDCSTADFAALQGRTVLLPIFDDAGDVGGNAWYRLYGYAAFTITGYHFVGQFSWSNTGECKGGKQCVQGYFTEFVDLDDAFEYSTTAPSLGASVVALEP</sequence>
<keyword evidence="1" id="KW-1133">Transmembrane helix</keyword>
<dbReference type="Pfam" id="PF13400">
    <property type="entry name" value="Tad"/>
    <property type="match status" value="1"/>
</dbReference>
<dbReference type="InterPro" id="IPR028087">
    <property type="entry name" value="Tad_N"/>
</dbReference>
<organism evidence="3 4">
    <name type="scientific">Promicromonospora soli</name>
    <dbReference type="NCBI Taxonomy" id="2035533"/>
    <lineage>
        <taxon>Bacteria</taxon>
        <taxon>Bacillati</taxon>
        <taxon>Actinomycetota</taxon>
        <taxon>Actinomycetes</taxon>
        <taxon>Micrococcales</taxon>
        <taxon>Promicromonosporaceae</taxon>
        <taxon>Promicromonospora</taxon>
    </lineage>
</organism>
<evidence type="ECO:0000313" key="4">
    <source>
        <dbReference type="Proteomes" id="UP000627369"/>
    </source>
</evidence>
<dbReference type="AlphaFoldDB" id="A0A919FU77"/>
<dbReference type="Proteomes" id="UP000627369">
    <property type="component" value="Unassembled WGS sequence"/>
</dbReference>
<evidence type="ECO:0000259" key="2">
    <source>
        <dbReference type="Pfam" id="PF13400"/>
    </source>
</evidence>
<proteinExistence type="predicted"/>
<reference evidence="3" key="2">
    <citation type="submission" date="2020-09" db="EMBL/GenBank/DDBJ databases">
        <authorList>
            <person name="Sun Q."/>
            <person name="Zhou Y."/>
        </authorList>
    </citation>
    <scope>NUCLEOTIDE SEQUENCE</scope>
    <source>
        <strain evidence="3">CGMCC 4.7398</strain>
    </source>
</reference>
<evidence type="ECO:0000256" key="1">
    <source>
        <dbReference type="SAM" id="Phobius"/>
    </source>
</evidence>
<keyword evidence="4" id="KW-1185">Reference proteome</keyword>
<keyword evidence="1" id="KW-0812">Transmembrane</keyword>
<feature type="transmembrane region" description="Helical" evidence="1">
    <location>
        <begin position="21"/>
        <end position="43"/>
    </location>
</feature>
<gene>
    <name evidence="3" type="ORF">GCM10017772_20480</name>
</gene>
<name>A0A919FU77_9MICO</name>
<protein>
    <recommendedName>
        <fullName evidence="2">Putative Flp pilus-assembly TadG-like N-terminal domain-containing protein</fullName>
    </recommendedName>
</protein>
<dbReference type="EMBL" id="BNAS01000003">
    <property type="protein sequence ID" value="GHH71869.1"/>
    <property type="molecule type" value="Genomic_DNA"/>
</dbReference>
<comment type="caution">
    <text evidence="3">The sequence shown here is derived from an EMBL/GenBank/DDBJ whole genome shotgun (WGS) entry which is preliminary data.</text>
</comment>
<accession>A0A919FU77</accession>